<reference evidence="2" key="1">
    <citation type="journal article" date="2015" name="BMC Genomics">
        <title>Draft genome of a commonly misdiagnosed multidrug resistant pathogen Candida auris.</title>
        <authorList>
            <person name="Chatterjee S."/>
            <person name="Alampalli S.V."/>
            <person name="Nageshan R.K."/>
            <person name="Chettiar S.T."/>
            <person name="Joshi S."/>
            <person name="Tatu U.S."/>
        </authorList>
    </citation>
    <scope>NUCLEOTIDE SEQUENCE [LARGE SCALE GENOMIC DNA]</scope>
    <source>
        <strain evidence="2">6684</strain>
    </source>
</reference>
<dbReference type="AlphaFoldDB" id="A0A0L0NTX5"/>
<protein>
    <submittedName>
        <fullName evidence="1">Uncharacterized protein</fullName>
    </submittedName>
</protein>
<dbReference type="EMBL" id="LGST01000043">
    <property type="protein sequence ID" value="KND97110.1"/>
    <property type="molecule type" value="Genomic_DNA"/>
</dbReference>
<dbReference type="Proteomes" id="UP000037122">
    <property type="component" value="Unassembled WGS sequence"/>
</dbReference>
<evidence type="ECO:0000313" key="1">
    <source>
        <dbReference type="EMBL" id="KND97110.1"/>
    </source>
</evidence>
<accession>A0A0L0NTX5</accession>
<evidence type="ECO:0000313" key="2">
    <source>
        <dbReference type="Proteomes" id="UP000037122"/>
    </source>
</evidence>
<gene>
    <name evidence="1" type="ORF">QG37_06315</name>
</gene>
<dbReference type="VEuPathDB" id="FungiDB:QG37_06315"/>
<sequence>MAQIRFHGEKVAFITTPLVDISSQLYGKSVYYRPKLYFDIDLGTFDNAKRLFWR</sequence>
<name>A0A0L0NTX5_CANAR</name>
<organism evidence="1 2">
    <name type="scientific">Candidozyma auris</name>
    <name type="common">Yeast</name>
    <name type="synonym">Candida auris</name>
    <dbReference type="NCBI Taxonomy" id="498019"/>
    <lineage>
        <taxon>Eukaryota</taxon>
        <taxon>Fungi</taxon>
        <taxon>Dikarya</taxon>
        <taxon>Ascomycota</taxon>
        <taxon>Saccharomycotina</taxon>
        <taxon>Pichiomycetes</taxon>
        <taxon>Metschnikowiaceae</taxon>
        <taxon>Candidozyma</taxon>
    </lineage>
</organism>
<proteinExistence type="predicted"/>
<comment type="caution">
    <text evidence="1">The sequence shown here is derived from an EMBL/GenBank/DDBJ whole genome shotgun (WGS) entry which is preliminary data.</text>
</comment>